<accession>A0ABR4EMB3</accession>
<sequence>MHYNCSTNTTTQQLLYNYSSNTALSTIHTLLYKIPPSSRTTFSYTSLSHKTLKMCQKIKSAKQLSERSRKAARSNANQKINKKAARHQAYIQNKSVRDTWVEDMNLQFAGAINVPATEEKAISIATEASEAAFDSSNLFFFTHGSSVPHKNTQPKEETSPKHEMKRLAGAAIIFKQPAADNTSSWRGRQWGLGHCETTSGAEAGFFAISKCLTLAAEHLHHAQPQDTEPTVTIFVHDQDEINKISRVRYIDSTTECSDATPVLLDIVKKSRKLRDNFGAAIELYCIPKHAAVRGNQLAEAAARKAASDQDLPAASD</sequence>
<protein>
    <recommendedName>
        <fullName evidence="4">RNase H type-1 domain-containing protein</fullName>
    </recommendedName>
</protein>
<evidence type="ECO:0000256" key="1">
    <source>
        <dbReference type="SAM" id="MobiDB-lite"/>
    </source>
</evidence>
<reference evidence="2 3" key="1">
    <citation type="submission" date="2024-03" db="EMBL/GenBank/DDBJ databases">
        <title>A high-quality draft genome sequence of Diaporthe vaccinii, a causative agent of upright dieback and viscid rot disease in cranberry plants.</title>
        <authorList>
            <person name="Sarrasin M."/>
            <person name="Lang B.F."/>
            <person name="Burger G."/>
        </authorList>
    </citation>
    <scope>NUCLEOTIDE SEQUENCE [LARGE SCALE GENOMIC DNA]</scope>
    <source>
        <strain evidence="2 3">IS7</strain>
    </source>
</reference>
<feature type="region of interest" description="Disordered" evidence="1">
    <location>
        <begin position="63"/>
        <end position="84"/>
    </location>
</feature>
<evidence type="ECO:0000313" key="3">
    <source>
        <dbReference type="Proteomes" id="UP001600888"/>
    </source>
</evidence>
<organism evidence="2 3">
    <name type="scientific">Diaporthe vaccinii</name>
    <dbReference type="NCBI Taxonomy" id="105482"/>
    <lineage>
        <taxon>Eukaryota</taxon>
        <taxon>Fungi</taxon>
        <taxon>Dikarya</taxon>
        <taxon>Ascomycota</taxon>
        <taxon>Pezizomycotina</taxon>
        <taxon>Sordariomycetes</taxon>
        <taxon>Sordariomycetidae</taxon>
        <taxon>Diaporthales</taxon>
        <taxon>Diaporthaceae</taxon>
        <taxon>Diaporthe</taxon>
        <taxon>Diaporthe eres species complex</taxon>
    </lineage>
</organism>
<keyword evidence="3" id="KW-1185">Reference proteome</keyword>
<dbReference type="EMBL" id="JBAWTH010000042">
    <property type="protein sequence ID" value="KAL2283561.1"/>
    <property type="molecule type" value="Genomic_DNA"/>
</dbReference>
<dbReference type="Gene3D" id="3.30.420.10">
    <property type="entry name" value="Ribonuclease H-like superfamily/Ribonuclease H"/>
    <property type="match status" value="1"/>
</dbReference>
<gene>
    <name evidence="2" type="ORF">FJTKL_09875</name>
</gene>
<evidence type="ECO:0000313" key="2">
    <source>
        <dbReference type="EMBL" id="KAL2283561.1"/>
    </source>
</evidence>
<dbReference type="Proteomes" id="UP001600888">
    <property type="component" value="Unassembled WGS sequence"/>
</dbReference>
<name>A0ABR4EMB3_9PEZI</name>
<comment type="caution">
    <text evidence="2">The sequence shown here is derived from an EMBL/GenBank/DDBJ whole genome shotgun (WGS) entry which is preliminary data.</text>
</comment>
<dbReference type="InterPro" id="IPR036397">
    <property type="entry name" value="RNaseH_sf"/>
</dbReference>
<proteinExistence type="predicted"/>
<evidence type="ECO:0008006" key="4">
    <source>
        <dbReference type="Google" id="ProtNLM"/>
    </source>
</evidence>